<dbReference type="InterPro" id="IPR035979">
    <property type="entry name" value="RBD_domain_sf"/>
</dbReference>
<name>A0ABR1YID3_9PEZI</name>
<dbReference type="SUPFAM" id="SSF54928">
    <property type="entry name" value="RNA-binding domain, RBD"/>
    <property type="match status" value="1"/>
</dbReference>
<organism evidence="5 6">
    <name type="scientific">Phyllosticta capitalensis</name>
    <dbReference type="NCBI Taxonomy" id="121624"/>
    <lineage>
        <taxon>Eukaryota</taxon>
        <taxon>Fungi</taxon>
        <taxon>Dikarya</taxon>
        <taxon>Ascomycota</taxon>
        <taxon>Pezizomycotina</taxon>
        <taxon>Dothideomycetes</taxon>
        <taxon>Dothideomycetes incertae sedis</taxon>
        <taxon>Botryosphaeriales</taxon>
        <taxon>Phyllostictaceae</taxon>
        <taxon>Phyllosticta</taxon>
    </lineage>
</organism>
<dbReference type="PROSITE" id="PS50102">
    <property type="entry name" value="RRM"/>
    <property type="match status" value="1"/>
</dbReference>
<dbReference type="Gene3D" id="3.30.70.330">
    <property type="match status" value="1"/>
</dbReference>
<dbReference type="Pfam" id="PF00076">
    <property type="entry name" value="RRM_1"/>
    <property type="match status" value="1"/>
</dbReference>
<feature type="compositionally biased region" description="Basic and acidic residues" evidence="3">
    <location>
        <begin position="258"/>
        <end position="274"/>
    </location>
</feature>
<evidence type="ECO:0000256" key="2">
    <source>
        <dbReference type="PROSITE-ProRule" id="PRU00176"/>
    </source>
</evidence>
<dbReference type="PANTHER" id="PTHR45880:SF1">
    <property type="entry name" value="RNA-BINDING MOTIF PROTEIN, X-LINKED 2"/>
    <property type="match status" value="1"/>
</dbReference>
<keyword evidence="1 2" id="KW-0694">RNA-binding</keyword>
<dbReference type="InterPro" id="IPR012677">
    <property type="entry name" value="Nucleotide-bd_a/b_plait_sf"/>
</dbReference>
<feature type="compositionally biased region" description="Basic residues" evidence="3">
    <location>
        <begin position="228"/>
        <end position="238"/>
    </location>
</feature>
<evidence type="ECO:0000256" key="3">
    <source>
        <dbReference type="SAM" id="MobiDB-lite"/>
    </source>
</evidence>
<dbReference type="SMART" id="SM00360">
    <property type="entry name" value="RRM"/>
    <property type="match status" value="1"/>
</dbReference>
<feature type="compositionally biased region" description="Basic and acidic residues" evidence="3">
    <location>
        <begin position="239"/>
        <end position="250"/>
    </location>
</feature>
<feature type="compositionally biased region" description="Basic residues" evidence="3">
    <location>
        <begin position="184"/>
        <end position="214"/>
    </location>
</feature>
<dbReference type="CDD" id="cd12411">
    <property type="entry name" value="RRM_ist3_like"/>
    <property type="match status" value="1"/>
</dbReference>
<reference evidence="5 6" key="1">
    <citation type="submission" date="2024-04" db="EMBL/GenBank/DDBJ databases">
        <title>Phyllosticta paracitricarpa is synonymous to the EU quarantine fungus P. citricarpa based on phylogenomic analyses.</title>
        <authorList>
            <consortium name="Lawrence Berkeley National Laboratory"/>
            <person name="Van Ingen-Buijs V.A."/>
            <person name="Van Westerhoven A.C."/>
            <person name="Haridas S."/>
            <person name="Skiadas P."/>
            <person name="Martin F."/>
            <person name="Groenewald J.Z."/>
            <person name="Crous P.W."/>
            <person name="Seidl M.F."/>
        </authorList>
    </citation>
    <scope>NUCLEOTIDE SEQUENCE [LARGE SCALE GENOMIC DNA]</scope>
    <source>
        <strain evidence="5 6">CBS 123374</strain>
    </source>
</reference>
<feature type="domain" description="RRM" evidence="4">
    <location>
        <begin position="33"/>
        <end position="111"/>
    </location>
</feature>
<gene>
    <name evidence="5" type="ORF">HDK90DRAFT_325479</name>
</gene>
<evidence type="ECO:0000256" key="1">
    <source>
        <dbReference type="ARBA" id="ARBA00022884"/>
    </source>
</evidence>
<dbReference type="PANTHER" id="PTHR45880">
    <property type="entry name" value="RNA-BINDING MOTIF PROTEIN, X-LINKED 2"/>
    <property type="match status" value="1"/>
</dbReference>
<proteinExistence type="predicted"/>
<dbReference type="EMBL" id="JBBWRZ010000008">
    <property type="protein sequence ID" value="KAK8230562.1"/>
    <property type="molecule type" value="Genomic_DNA"/>
</dbReference>
<evidence type="ECO:0000259" key="4">
    <source>
        <dbReference type="PROSITE" id="PS50102"/>
    </source>
</evidence>
<feature type="region of interest" description="Disordered" evidence="3">
    <location>
        <begin position="112"/>
        <end position="148"/>
    </location>
</feature>
<comment type="caution">
    <text evidence="5">The sequence shown here is derived from an EMBL/GenBank/DDBJ whole genome shotgun (WGS) entry which is preliminary data.</text>
</comment>
<accession>A0ABR1YID3</accession>
<dbReference type="InterPro" id="IPR045844">
    <property type="entry name" value="RRM_Ist3-like"/>
</dbReference>
<feature type="compositionally biased region" description="Basic and acidic residues" evidence="3">
    <location>
        <begin position="300"/>
        <end position="355"/>
    </location>
</feature>
<dbReference type="InterPro" id="IPR051847">
    <property type="entry name" value="RNA_proc/Spliceosome_comp"/>
</dbReference>
<evidence type="ECO:0000313" key="6">
    <source>
        <dbReference type="Proteomes" id="UP001492380"/>
    </source>
</evidence>
<evidence type="ECO:0000313" key="5">
    <source>
        <dbReference type="EMBL" id="KAK8230562.1"/>
    </source>
</evidence>
<dbReference type="Proteomes" id="UP001492380">
    <property type="component" value="Unassembled WGS sequence"/>
</dbReference>
<protein>
    <recommendedName>
        <fullName evidence="4">RRM domain-containing protein</fullName>
    </recommendedName>
</protein>
<dbReference type="InterPro" id="IPR000504">
    <property type="entry name" value="RRM_dom"/>
</dbReference>
<sequence length="355" mass="43094">MNTIRSIKELNKRELEAGIPPEASWHADYRDTAYIYIGGLPFNVSEGDIITIFSQYGEPVHIHLIRDKETGKSKGFCFLKYEDQRSCDLAVDNLSGAEVMGRILRVDHTRYKKKEGKEGEEPAGGMDVSVEAPQDEDESSEDERPVLPEERELAKLMHDMEDDDPMKGYLVEEKRKEVEEAVARWKRKNGAGASKKKSRDHDRERRHRHHHRSRREQDAESESDEDRRRRRRRHRSRTRSPEDAASDADRRHRRHRRRDEDDKDVERKTSRRDDEEPPRERRRARDYDDEEDRDRRHRRRDTERRDHDDERDRQREDRRQRERRRYDDEDKKDDRRDRDRERRRERDDARKRSPS</sequence>
<feature type="region of interest" description="Disordered" evidence="3">
    <location>
        <begin position="178"/>
        <end position="355"/>
    </location>
</feature>
<keyword evidence="6" id="KW-1185">Reference proteome</keyword>